<feature type="region of interest" description="Disordered" evidence="1">
    <location>
        <begin position="45"/>
        <end position="95"/>
    </location>
</feature>
<feature type="compositionally biased region" description="Basic residues" evidence="1">
    <location>
        <begin position="339"/>
        <end position="349"/>
    </location>
</feature>
<feature type="region of interest" description="Disordered" evidence="1">
    <location>
        <begin position="332"/>
        <end position="362"/>
    </location>
</feature>
<dbReference type="Pfam" id="PF02557">
    <property type="entry name" value="VanY"/>
    <property type="match status" value="1"/>
</dbReference>
<name>A0A1H5JBA0_9BRAD</name>
<proteinExistence type="predicted"/>
<keyword evidence="3" id="KW-0645">Protease</keyword>
<accession>A0A1H5JBA0</accession>
<sequence>MRMSSRKEVHGTRRNQFGCGAGWLRIAAPLITLSCGVVVRDVHAASPTEESGPQVTASEPSAQADARSAPPGADRASPEALPTTETEKQSERASQAANVVDSLKAAPDNVDTVLVLDECFVAEACIDRFLGVLYTRAPKTDWIVVYEKKDVTIKRKGKQITVTRSIPKRVENDFGWKDPKAADKAGMPLMDYVIGGMDRAFKGKLFYLLHAAEQAGLAPGITSGFRDDYRQSIASGLKAANDKSYHGGSSRGGYGHGLAADIISMNGGSKDERVIETKRLWKWIDEHEKQFGVGRPYLNGDPAHLGPVDGQEYVAHRSASSHARLIGKRHTRIAASSRHGVKTRAKSKAATKPATTKISSRL</sequence>
<dbReference type="InterPro" id="IPR009045">
    <property type="entry name" value="Zn_M74/Hedgehog-like"/>
</dbReference>
<dbReference type="GO" id="GO:0004180">
    <property type="term" value="F:carboxypeptidase activity"/>
    <property type="evidence" value="ECO:0007669"/>
    <property type="project" value="UniProtKB-KW"/>
</dbReference>
<dbReference type="GO" id="GO:0006508">
    <property type="term" value="P:proteolysis"/>
    <property type="evidence" value="ECO:0007669"/>
    <property type="project" value="InterPro"/>
</dbReference>
<dbReference type="SUPFAM" id="SSF55166">
    <property type="entry name" value="Hedgehog/DD-peptidase"/>
    <property type="match status" value="1"/>
</dbReference>
<feature type="domain" description="D-alanyl-D-alanine carboxypeptidase-like core" evidence="2">
    <location>
        <begin position="201"/>
        <end position="303"/>
    </location>
</feature>
<organism evidence="3 4">
    <name type="scientific">Bradyrhizobium erythrophlei</name>
    <dbReference type="NCBI Taxonomy" id="1437360"/>
    <lineage>
        <taxon>Bacteria</taxon>
        <taxon>Pseudomonadati</taxon>
        <taxon>Pseudomonadota</taxon>
        <taxon>Alphaproteobacteria</taxon>
        <taxon>Hyphomicrobiales</taxon>
        <taxon>Nitrobacteraceae</taxon>
        <taxon>Bradyrhizobium</taxon>
    </lineage>
</organism>
<keyword evidence="3" id="KW-0378">Hydrolase</keyword>
<dbReference type="AlphaFoldDB" id="A0A1H5JBA0"/>
<feature type="compositionally biased region" description="Low complexity" evidence="1">
    <location>
        <begin position="350"/>
        <end position="362"/>
    </location>
</feature>
<dbReference type="Proteomes" id="UP000198992">
    <property type="component" value="Unassembled WGS sequence"/>
</dbReference>
<evidence type="ECO:0000313" key="3">
    <source>
        <dbReference type="EMBL" id="SEE49744.1"/>
    </source>
</evidence>
<dbReference type="Gene3D" id="3.30.1380.10">
    <property type="match status" value="1"/>
</dbReference>
<gene>
    <name evidence="3" type="ORF">SAMN05444164_8350</name>
</gene>
<keyword evidence="3" id="KW-0121">Carboxypeptidase</keyword>
<dbReference type="InterPro" id="IPR003709">
    <property type="entry name" value="VanY-like_core_dom"/>
</dbReference>
<dbReference type="EMBL" id="FNTH01000001">
    <property type="protein sequence ID" value="SEE49744.1"/>
    <property type="molecule type" value="Genomic_DNA"/>
</dbReference>
<evidence type="ECO:0000259" key="2">
    <source>
        <dbReference type="Pfam" id="PF02557"/>
    </source>
</evidence>
<reference evidence="3 4" key="1">
    <citation type="submission" date="2016-10" db="EMBL/GenBank/DDBJ databases">
        <authorList>
            <person name="de Groot N.N."/>
        </authorList>
    </citation>
    <scope>NUCLEOTIDE SEQUENCE [LARGE SCALE GENOMIC DNA]</scope>
    <source>
        <strain evidence="3 4">MT12</strain>
    </source>
</reference>
<evidence type="ECO:0000256" key="1">
    <source>
        <dbReference type="SAM" id="MobiDB-lite"/>
    </source>
</evidence>
<protein>
    <submittedName>
        <fullName evidence="3">D-alanyl-D-alanine carboxypeptidase</fullName>
    </submittedName>
</protein>
<feature type="compositionally biased region" description="Polar residues" evidence="1">
    <location>
        <begin position="48"/>
        <end position="61"/>
    </location>
</feature>
<evidence type="ECO:0000313" key="4">
    <source>
        <dbReference type="Proteomes" id="UP000198992"/>
    </source>
</evidence>